<evidence type="ECO:0000313" key="2">
    <source>
        <dbReference type="Proteomes" id="UP000201861"/>
    </source>
</evidence>
<dbReference type="Proteomes" id="UP000201861">
    <property type="component" value="Segment"/>
</dbReference>
<dbReference type="InterPro" id="IPR009289">
    <property type="entry name" value="Baculo_8kDa"/>
</dbReference>
<reference evidence="1" key="1">
    <citation type="submission" date="2017-04" db="EMBL/GenBank/DDBJ databases">
        <title>Complete genome sequence of Urbanus proteus nucleopolyhedrovirus (UrprNPV).</title>
        <authorList>
            <person name="Santos E.R."/>
            <person name="Melo F.L."/>
            <person name="Sosa-Gomez D.R."/>
            <person name="Ribeiro B.M."/>
            <person name="Ardisson-Araujo D.M.P."/>
        </authorList>
    </citation>
    <scope>NUCLEOTIDE SEQUENCE [LARGE SCALE GENOMIC DNA]</scope>
    <source>
        <strain evidence="1">Southern Brazil</strain>
    </source>
</reference>
<sequence length="78" mass="9159">MNGAPNRNNNLYSVQSFYNNDRKTLKETTLHNGNINKTMYEDIMFLRKLVCRELTMTSFSSTSRFDNESGNKENKRQT</sequence>
<evidence type="ECO:0000313" key="1">
    <source>
        <dbReference type="EMBL" id="AKR17309.1"/>
    </source>
</evidence>
<accession>A0A162GU07</accession>
<proteinExistence type="predicted"/>
<dbReference type="OrthoDB" id="24249at10239"/>
<keyword evidence="2" id="KW-1185">Reference proteome</keyword>
<name>A0A162GU07_9ABAC</name>
<dbReference type="KEGG" id="vg:27429835"/>
<dbReference type="EMBL" id="KR011717">
    <property type="protein sequence ID" value="AKR17309.1"/>
    <property type="molecule type" value="Genomic_DNA"/>
</dbReference>
<dbReference type="Pfam" id="PF06096">
    <property type="entry name" value="Baculo_8kDa"/>
    <property type="match status" value="1"/>
</dbReference>
<dbReference type="RefSeq" id="YP_009250058.1">
    <property type="nucleotide sequence ID" value="NC_029997.2"/>
</dbReference>
<dbReference type="GeneID" id="27429835"/>
<organism evidence="1 2">
    <name type="scientific">Urbanus proteus nucleopolyhedrovirus</name>
    <dbReference type="NCBI Taxonomy" id="1675866"/>
    <lineage>
        <taxon>Viruses</taxon>
        <taxon>Viruses incertae sedis</taxon>
        <taxon>Naldaviricetes</taxon>
        <taxon>Lefavirales</taxon>
        <taxon>Baculoviridae</taxon>
        <taxon>Alphabaculovirus</taxon>
        <taxon>Alphabaculovirus urprotei</taxon>
    </lineage>
</organism>
<protein>
    <submittedName>
        <fullName evidence="1">Uncharacterized protein</fullName>
    </submittedName>
</protein>